<comment type="similarity">
    <text evidence="1 5">Belongs to the transferase hexapeptide repeat family.</text>
</comment>
<dbReference type="InterPro" id="IPR039369">
    <property type="entry name" value="LacA-like"/>
</dbReference>
<evidence type="ECO:0000256" key="2">
    <source>
        <dbReference type="ARBA" id="ARBA00022679"/>
    </source>
</evidence>
<dbReference type="InterPro" id="IPR018357">
    <property type="entry name" value="Hexapep_transf_CS"/>
</dbReference>
<dbReference type="InterPro" id="IPR011004">
    <property type="entry name" value="Trimer_LpxA-like_sf"/>
</dbReference>
<keyword evidence="3" id="KW-0677">Repeat</keyword>
<keyword evidence="8" id="KW-1185">Reference proteome</keyword>
<accession>A0ABR6KU80</accession>
<keyword evidence="4 5" id="KW-0012">Acyltransferase</keyword>
<keyword evidence="2 5" id="KW-0808">Transferase</keyword>
<name>A0ABR6KU80_9BACT</name>
<evidence type="ECO:0000313" key="8">
    <source>
        <dbReference type="Proteomes" id="UP000533637"/>
    </source>
</evidence>
<evidence type="ECO:0000256" key="5">
    <source>
        <dbReference type="RuleBase" id="RU367021"/>
    </source>
</evidence>
<dbReference type="Pfam" id="PF00132">
    <property type="entry name" value="Hexapep"/>
    <property type="match status" value="1"/>
</dbReference>
<dbReference type="PANTHER" id="PTHR43017:SF1">
    <property type="entry name" value="ACETYLTRANSFERASE YJL218W-RELATED"/>
    <property type="match status" value="1"/>
</dbReference>
<dbReference type="CDD" id="cd03357">
    <property type="entry name" value="LbH_MAT_GAT"/>
    <property type="match status" value="1"/>
</dbReference>
<gene>
    <name evidence="7" type="ORF">GGQ57_004898</name>
</gene>
<dbReference type="Proteomes" id="UP000533637">
    <property type="component" value="Unassembled WGS sequence"/>
</dbReference>
<dbReference type="PROSITE" id="PS00101">
    <property type="entry name" value="HEXAPEP_TRANSFERASES"/>
    <property type="match status" value="1"/>
</dbReference>
<protein>
    <recommendedName>
        <fullName evidence="5">Acetyltransferase</fullName>
        <ecNumber evidence="5">2.3.1.-</ecNumber>
    </recommendedName>
</protein>
<sequence>MTEKEKMLAGESYDCGDKELITRWHLAKKLAKQYYDTDTTDKEQLNSILDQLLGSRGENVWVSAPIYVDYGENIHLGNNIEINMNCTFLDCNTITIGDNSGIGPNVQIFTVGHPVNPDDRLSSGKEGGFSFWKSNTAPVTIGKNVWIGGGSIILPGVTIGDNTTIGAGSVVTKSIPANCLAVGNPCKIIRNTLYSILSQEETSD</sequence>
<dbReference type="Gene3D" id="2.160.10.10">
    <property type="entry name" value="Hexapeptide repeat proteins"/>
    <property type="match status" value="1"/>
</dbReference>
<evidence type="ECO:0000256" key="3">
    <source>
        <dbReference type="ARBA" id="ARBA00022737"/>
    </source>
</evidence>
<comment type="caution">
    <text evidence="7">The sequence shown here is derived from an EMBL/GenBank/DDBJ whole genome shotgun (WGS) entry which is preliminary data.</text>
</comment>
<dbReference type="InterPro" id="IPR024688">
    <property type="entry name" value="Mac_dom"/>
</dbReference>
<dbReference type="EMBL" id="JACHOC010000012">
    <property type="protein sequence ID" value="MBB4624953.1"/>
    <property type="molecule type" value="Genomic_DNA"/>
</dbReference>
<organism evidence="7 8">
    <name type="scientific">Parabacteroides faecis</name>
    <dbReference type="NCBI Taxonomy" id="1217282"/>
    <lineage>
        <taxon>Bacteria</taxon>
        <taxon>Pseudomonadati</taxon>
        <taxon>Bacteroidota</taxon>
        <taxon>Bacteroidia</taxon>
        <taxon>Bacteroidales</taxon>
        <taxon>Tannerellaceae</taxon>
        <taxon>Parabacteroides</taxon>
    </lineage>
</organism>
<dbReference type="Pfam" id="PF12464">
    <property type="entry name" value="Mac"/>
    <property type="match status" value="1"/>
</dbReference>
<dbReference type="PANTHER" id="PTHR43017">
    <property type="entry name" value="GALACTOSIDE O-ACETYLTRANSFERASE"/>
    <property type="match status" value="1"/>
</dbReference>
<feature type="domain" description="Maltose/galactoside acetyltransferase" evidence="6">
    <location>
        <begin position="4"/>
        <end position="58"/>
    </location>
</feature>
<dbReference type="GO" id="GO:0008925">
    <property type="term" value="F:maltose O-acetyltransferase activity"/>
    <property type="evidence" value="ECO:0007669"/>
    <property type="project" value="UniProtKB-EC"/>
</dbReference>
<evidence type="ECO:0000313" key="7">
    <source>
        <dbReference type="EMBL" id="MBB4624953.1"/>
    </source>
</evidence>
<evidence type="ECO:0000256" key="1">
    <source>
        <dbReference type="ARBA" id="ARBA00007274"/>
    </source>
</evidence>
<reference evidence="7 8" key="1">
    <citation type="submission" date="2020-08" db="EMBL/GenBank/DDBJ databases">
        <title>Genomic Encyclopedia of Type Strains, Phase IV (KMG-IV): sequencing the most valuable type-strain genomes for metagenomic binning, comparative biology and taxonomic classification.</title>
        <authorList>
            <person name="Goeker M."/>
        </authorList>
    </citation>
    <scope>NUCLEOTIDE SEQUENCE [LARGE SCALE GENOMIC DNA]</scope>
    <source>
        <strain evidence="7 8">DSM 102983</strain>
    </source>
</reference>
<proteinExistence type="inferred from homology"/>
<dbReference type="SMART" id="SM01266">
    <property type="entry name" value="Mac"/>
    <property type="match status" value="1"/>
</dbReference>
<dbReference type="InterPro" id="IPR001451">
    <property type="entry name" value="Hexapep"/>
</dbReference>
<dbReference type="SUPFAM" id="SSF51161">
    <property type="entry name" value="Trimeric LpxA-like enzymes"/>
    <property type="match status" value="1"/>
</dbReference>
<evidence type="ECO:0000259" key="6">
    <source>
        <dbReference type="SMART" id="SM01266"/>
    </source>
</evidence>
<evidence type="ECO:0000256" key="4">
    <source>
        <dbReference type="ARBA" id="ARBA00023315"/>
    </source>
</evidence>
<dbReference type="RefSeq" id="WP_183672384.1">
    <property type="nucleotide sequence ID" value="NZ_BMPB01000016.1"/>
</dbReference>
<dbReference type="EC" id="2.3.1.-" evidence="5"/>